<sequence>MLCCTETLSNVNISEMWLLFYKSPWHLWLISCLVKYGAGDVSGFRIRLRYTNDSRQSVAFHNVSSVSNVETVRILGKGSTLLGHQQWTFSTPLYRSRPRLTQRKIVSRSVDILKRSTQTPEKTAKVSWPRSVRHRRFNNVRHKRSGGSIIKKHYNTNVGVATIEKGVAHEQSQKRKGRDSETGATDKMEEGIEDSHKLKNKGQDFDEASADTMQRAASNSGSKEVSQRLAGKSDASNATLRFGGDNGSPCNVVETSLGSMINCTYRGLDHIEPNWFPENASVVLLDQNALATIPNGTFEHLSRLIILSVTNNQLKYLEGGSFLGLGHLEVLNLENNELDMTSDVYPPSVFAPLVSLKELRLLQEISIGQHAYPEGFFKFLQNLTVLSINTVGGALFFDSEFKSMKDLKQLEITGNVHFMVNSSFENVSQLKTLKMDAFQNVQRVSSGLFEPLTQLDVLDLSFIQLGLKETLELLAPFEGRNMSMISLDAVNRFSHESYTSILSRDGILDAEKMKHVVKICVREIRLSRNKIFVVEESAFQDRYVLNKCLRSFEITDNPIVGTSTALLSILQLQSLTSFTITGPIRNCSNIHRMLGGYATFNGMLASGQTFDSVGPTIKKDLSARESSFAHSYRNGLGNVLTSKNRKRISLNIGPSNSAVLFSGAHSIKDESNFIRVSSSLKHLAMQSLIESGYFSDNYTIRGAEGITELDLSNNNFQSFSGTISGFTGLKTLFLSGNDLCDLSESFFDTFPNLENLDLSSCNLQTPFLAGSGGRLFKVLKHLRLLDLSLNLLSLLGKDIFSWNPAMEGVFLSKNRFREIPFDLNNTPNLEVLDMRENSLTTLSNDILVELDALSLRPNSFQLYLSGNIFSCSCENLQFLQWIFSTNVVLDKDRNFTCMDSAGVLTHTSAFVDLEGVWRTCRGEFFFSVALVLFCVICIGFLTVFVLMRNKLYITSTLLKLLGGIKIKTLSDYNIGVFIGYADKDYRFPCSDLRVYIEEGLGLSTYILDRDLSLSCDTASGISHAISCSWRTVLVITEQFLVEDSWAMFTLRSALYSQTADNPERVVVLVEQRLHHLLPTEVMSSIPEDNIICVSRWSLDYELKEKLRTRIVRD</sequence>
<dbReference type="Proteomes" id="UP001497497">
    <property type="component" value="Unassembled WGS sequence"/>
</dbReference>
<dbReference type="InterPro" id="IPR035897">
    <property type="entry name" value="Toll_tir_struct_dom_sf"/>
</dbReference>
<keyword evidence="5" id="KW-0812">Transmembrane</keyword>
<dbReference type="Pfam" id="PF13855">
    <property type="entry name" value="LRR_8"/>
    <property type="match status" value="2"/>
</dbReference>
<protein>
    <recommendedName>
        <fullName evidence="6">TIR domain-containing protein</fullName>
    </recommendedName>
</protein>
<dbReference type="GO" id="GO:0007165">
    <property type="term" value="P:signal transduction"/>
    <property type="evidence" value="ECO:0007669"/>
    <property type="project" value="InterPro"/>
</dbReference>
<dbReference type="PROSITE" id="PS50104">
    <property type="entry name" value="TIR"/>
    <property type="match status" value="1"/>
</dbReference>
<keyword evidence="5" id="KW-1133">Transmembrane helix</keyword>
<feature type="compositionally biased region" description="Polar residues" evidence="4">
    <location>
        <begin position="211"/>
        <end position="224"/>
    </location>
</feature>
<proteinExistence type="inferred from homology"/>
<feature type="compositionally biased region" description="Basic and acidic residues" evidence="4">
    <location>
        <begin position="166"/>
        <end position="204"/>
    </location>
</feature>
<dbReference type="InterPro" id="IPR001611">
    <property type="entry name" value="Leu-rich_rpt"/>
</dbReference>
<dbReference type="InterPro" id="IPR000157">
    <property type="entry name" value="TIR_dom"/>
</dbReference>
<keyword evidence="2" id="KW-0433">Leucine-rich repeat</keyword>
<dbReference type="SUPFAM" id="SSF52058">
    <property type="entry name" value="L domain-like"/>
    <property type="match status" value="2"/>
</dbReference>
<name>A0AAV2H3H1_LYMST</name>
<evidence type="ECO:0000256" key="3">
    <source>
        <dbReference type="ARBA" id="ARBA00022737"/>
    </source>
</evidence>
<feature type="transmembrane region" description="Helical" evidence="5">
    <location>
        <begin position="924"/>
        <end position="947"/>
    </location>
</feature>
<evidence type="ECO:0000256" key="1">
    <source>
        <dbReference type="ARBA" id="ARBA00009634"/>
    </source>
</evidence>
<gene>
    <name evidence="7" type="ORF">GSLYS_00002112001</name>
</gene>
<dbReference type="SMART" id="SM00369">
    <property type="entry name" value="LRR_TYP"/>
    <property type="match status" value="7"/>
</dbReference>
<dbReference type="Gene3D" id="3.40.50.10140">
    <property type="entry name" value="Toll/interleukin-1 receptor homology (TIR) domain"/>
    <property type="match status" value="1"/>
</dbReference>
<comment type="similarity">
    <text evidence="1">Belongs to the Toll-like receptor family.</text>
</comment>
<dbReference type="InterPro" id="IPR032675">
    <property type="entry name" value="LRR_dom_sf"/>
</dbReference>
<dbReference type="InterPro" id="IPR003591">
    <property type="entry name" value="Leu-rich_rpt_typical-subtyp"/>
</dbReference>
<evidence type="ECO:0000313" key="8">
    <source>
        <dbReference type="Proteomes" id="UP001497497"/>
    </source>
</evidence>
<dbReference type="SUPFAM" id="SSF52200">
    <property type="entry name" value="Toll/Interleukin receptor TIR domain"/>
    <property type="match status" value="1"/>
</dbReference>
<keyword evidence="3" id="KW-0677">Repeat</keyword>
<comment type="caution">
    <text evidence="7">The sequence shown here is derived from an EMBL/GenBank/DDBJ whole genome shotgun (WGS) entry which is preliminary data.</text>
</comment>
<reference evidence="7 8" key="1">
    <citation type="submission" date="2024-04" db="EMBL/GenBank/DDBJ databases">
        <authorList>
            <consortium name="Genoscope - CEA"/>
            <person name="William W."/>
        </authorList>
    </citation>
    <scope>NUCLEOTIDE SEQUENCE [LARGE SCALE GENOMIC DNA]</scope>
</reference>
<accession>A0AAV2H3H1</accession>
<evidence type="ECO:0000259" key="6">
    <source>
        <dbReference type="PROSITE" id="PS50104"/>
    </source>
</evidence>
<evidence type="ECO:0000256" key="4">
    <source>
        <dbReference type="SAM" id="MobiDB-lite"/>
    </source>
</evidence>
<dbReference type="AlphaFoldDB" id="A0AAV2H3H1"/>
<feature type="region of interest" description="Disordered" evidence="4">
    <location>
        <begin position="163"/>
        <end position="245"/>
    </location>
</feature>
<evidence type="ECO:0000313" key="7">
    <source>
        <dbReference type="EMBL" id="CAL1527942.1"/>
    </source>
</evidence>
<keyword evidence="5" id="KW-0472">Membrane</keyword>
<dbReference type="PANTHER" id="PTHR24366">
    <property type="entry name" value="IG(IMMUNOGLOBULIN) AND LRR(LEUCINE RICH REPEAT) DOMAINS"/>
    <property type="match status" value="1"/>
</dbReference>
<evidence type="ECO:0000256" key="5">
    <source>
        <dbReference type="SAM" id="Phobius"/>
    </source>
</evidence>
<organism evidence="7 8">
    <name type="scientific">Lymnaea stagnalis</name>
    <name type="common">Great pond snail</name>
    <name type="synonym">Helix stagnalis</name>
    <dbReference type="NCBI Taxonomy" id="6523"/>
    <lineage>
        <taxon>Eukaryota</taxon>
        <taxon>Metazoa</taxon>
        <taxon>Spiralia</taxon>
        <taxon>Lophotrochozoa</taxon>
        <taxon>Mollusca</taxon>
        <taxon>Gastropoda</taxon>
        <taxon>Heterobranchia</taxon>
        <taxon>Euthyneura</taxon>
        <taxon>Panpulmonata</taxon>
        <taxon>Hygrophila</taxon>
        <taxon>Lymnaeoidea</taxon>
        <taxon>Lymnaeidae</taxon>
        <taxon>Lymnaea</taxon>
    </lineage>
</organism>
<dbReference type="Gene3D" id="3.80.10.10">
    <property type="entry name" value="Ribonuclease Inhibitor"/>
    <property type="match status" value="4"/>
</dbReference>
<feature type="domain" description="TIR" evidence="6">
    <location>
        <begin position="972"/>
        <end position="1113"/>
    </location>
</feature>
<dbReference type="EMBL" id="CAXITT010000024">
    <property type="protein sequence ID" value="CAL1527942.1"/>
    <property type="molecule type" value="Genomic_DNA"/>
</dbReference>
<evidence type="ECO:0000256" key="2">
    <source>
        <dbReference type="ARBA" id="ARBA00022614"/>
    </source>
</evidence>
<keyword evidence="8" id="KW-1185">Reference proteome</keyword>
<dbReference type="PANTHER" id="PTHR24366:SF96">
    <property type="entry name" value="LEUCINE RICH REPEAT CONTAINING 53"/>
    <property type="match status" value="1"/>
</dbReference>